<protein>
    <submittedName>
        <fullName evidence="1">Esterase/lipase</fullName>
    </submittedName>
</protein>
<dbReference type="SUPFAM" id="SSF53474">
    <property type="entry name" value="alpha/beta-Hydrolases"/>
    <property type="match status" value="1"/>
</dbReference>
<name>X6MA89_RETFI</name>
<dbReference type="GO" id="GO:0005739">
    <property type="term" value="C:mitochondrion"/>
    <property type="evidence" value="ECO:0007669"/>
    <property type="project" value="TreeGrafter"/>
</dbReference>
<dbReference type="AlphaFoldDB" id="X6MA89"/>
<dbReference type="Gene3D" id="3.40.50.1820">
    <property type="entry name" value="alpha/beta hydrolase"/>
    <property type="match status" value="1"/>
</dbReference>
<dbReference type="EMBL" id="ASPP01022987">
    <property type="protein sequence ID" value="ETO10903.1"/>
    <property type="molecule type" value="Genomic_DNA"/>
</dbReference>
<organism evidence="1 2">
    <name type="scientific">Reticulomyxa filosa</name>
    <dbReference type="NCBI Taxonomy" id="46433"/>
    <lineage>
        <taxon>Eukaryota</taxon>
        <taxon>Sar</taxon>
        <taxon>Rhizaria</taxon>
        <taxon>Retaria</taxon>
        <taxon>Foraminifera</taxon>
        <taxon>Monothalamids</taxon>
        <taxon>Reticulomyxidae</taxon>
        <taxon>Reticulomyxa</taxon>
    </lineage>
</organism>
<gene>
    <name evidence="1" type="ORF">RFI_26474</name>
</gene>
<keyword evidence="2" id="KW-1185">Reference proteome</keyword>
<evidence type="ECO:0000313" key="1">
    <source>
        <dbReference type="EMBL" id="ETO10903.1"/>
    </source>
</evidence>
<dbReference type="InterPro" id="IPR029058">
    <property type="entry name" value="AB_hydrolase_fold"/>
</dbReference>
<comment type="caution">
    <text evidence="1">The sequence shown here is derived from an EMBL/GenBank/DDBJ whole genome shotgun (WGS) entry which is preliminary data.</text>
</comment>
<dbReference type="Proteomes" id="UP000023152">
    <property type="component" value="Unassembled WGS sequence"/>
</dbReference>
<accession>X6MA89</accession>
<sequence length="200" mass="22935">MVGLDLESVGKQMSKGTPNFVGGTTSKIMRDIKYELQKQLENKHGIEHGGERAMILENVDFSDVSHLKWRCNVKVLREKENNIHDFPLNDIDPGHLKVFRKPSLFIGGDQSARLTTPRYVKEIEKLFGNYHLIMLNGDHFIHRTHSAQVIQLIADYTFHHAFPTHSTPPPTVTINLCECHINMMAFFCCCVYMIKISLKK</sequence>
<dbReference type="PANTHER" id="PTHR46118">
    <property type="entry name" value="PROTEIN ABHD11"/>
    <property type="match status" value="1"/>
</dbReference>
<proteinExistence type="predicted"/>
<dbReference type="PANTHER" id="PTHR46118:SF5">
    <property type="entry name" value="AB HYDROLASE-1 DOMAIN-CONTAINING PROTEIN"/>
    <property type="match status" value="1"/>
</dbReference>
<reference evidence="1 2" key="1">
    <citation type="journal article" date="2013" name="Curr. Biol.">
        <title>The Genome of the Foraminiferan Reticulomyxa filosa.</title>
        <authorList>
            <person name="Glockner G."/>
            <person name="Hulsmann N."/>
            <person name="Schleicher M."/>
            <person name="Noegel A.A."/>
            <person name="Eichinger L."/>
            <person name="Gallinger C."/>
            <person name="Pawlowski J."/>
            <person name="Sierra R."/>
            <person name="Euteneuer U."/>
            <person name="Pillet L."/>
            <person name="Moustafa A."/>
            <person name="Platzer M."/>
            <person name="Groth M."/>
            <person name="Szafranski K."/>
            <person name="Schliwa M."/>
        </authorList>
    </citation>
    <scope>NUCLEOTIDE SEQUENCE [LARGE SCALE GENOMIC DNA]</scope>
</reference>
<evidence type="ECO:0000313" key="2">
    <source>
        <dbReference type="Proteomes" id="UP000023152"/>
    </source>
</evidence>
<dbReference type="GO" id="GO:0052689">
    <property type="term" value="F:carboxylic ester hydrolase activity"/>
    <property type="evidence" value="ECO:0007669"/>
    <property type="project" value="TreeGrafter"/>
</dbReference>